<accession>A0A7W8JW49</accession>
<dbReference type="RefSeq" id="WP_184130718.1">
    <property type="nucleotide sequence ID" value="NZ_JACHFL010000004.1"/>
</dbReference>
<proteinExistence type="predicted"/>
<keyword evidence="2" id="KW-1185">Reference proteome</keyword>
<dbReference type="AlphaFoldDB" id="A0A7W8JW49"/>
<name>A0A7W8JW49_9DEIO</name>
<organism evidence="1 2">
    <name type="scientific">Deinococcus humi</name>
    <dbReference type="NCBI Taxonomy" id="662880"/>
    <lineage>
        <taxon>Bacteria</taxon>
        <taxon>Thermotogati</taxon>
        <taxon>Deinococcota</taxon>
        <taxon>Deinococci</taxon>
        <taxon>Deinococcales</taxon>
        <taxon>Deinococcaceae</taxon>
        <taxon>Deinococcus</taxon>
    </lineage>
</organism>
<dbReference type="EMBL" id="JACHFL010000004">
    <property type="protein sequence ID" value="MBB5362876.1"/>
    <property type="molecule type" value="Genomic_DNA"/>
</dbReference>
<comment type="caution">
    <text evidence="1">The sequence shown here is derived from an EMBL/GenBank/DDBJ whole genome shotgun (WGS) entry which is preliminary data.</text>
</comment>
<evidence type="ECO:0008006" key="3">
    <source>
        <dbReference type="Google" id="ProtNLM"/>
    </source>
</evidence>
<sequence>MLTMHLLGHVHASRGRQPLQLSSKSVALLSYLTLEGRPHHREHLAGLLWDTPDALRNLRVELVRLKGRGVDPFPARQPMLTLSCPTDLDGWLSAPHPAQERDLIGWLSHLHGPALSGLEDLGTPEFQAWVDQQRQMIHDRIEERLRLAYSRYEQHGQDACAALVCARADLLGLELGTPHLPIDHTVPAFRWPAQEELLRQVLIQARESSQLVLLQGHSETRRDLLRRLVEDTPWTAVQVQVTVRQSLLLAALIQHLRQIMTADQRAQLPSTHSSDPELALIELGQLMSTVGQPLLVALHDMPHPAQWPDWLGPMLGFLVDLPLPLVLVVSTTAPGVASSLRPALGQFARPRLHAVTLPPISVQEVMRLLDRLPSTDSQHLSAPDDLLRAHATRLVQRSEGIPMYIRALLDDNDRVLQGDARLPVQVRDRLLAHLSSFPTLLQEQFAKLAQIYGRFDPALASTLLGESATEVLRIGLLSGVLVPAGAAERLTLPQLTHRISDTENHLTFASEVLRSALASSLPPQERQTVRATLANLLLPCEPHLSLIYAARAGLQELSEAADDALPAPPLIPCERQARTQLVVAPETLPHARHEVRTPGGYRVGLDSGYLEVLRRGPPGPPPLLTLLLPGQGRGHWTLSARVDVVSPPQPGMPISPFLLGVQTGAGPRMVYATGTIPDQTVDGMEQRFGGVLPLGHWFSLTGQGEAGLLELSVRARDVALTVGALCWGNQTLRDLCRTAFLQEARVARSWAPTP</sequence>
<gene>
    <name evidence="1" type="ORF">HNQ08_001974</name>
</gene>
<evidence type="ECO:0000313" key="1">
    <source>
        <dbReference type="EMBL" id="MBB5362876.1"/>
    </source>
</evidence>
<protein>
    <recommendedName>
        <fullName evidence="3">SARP family transcriptional regulator</fullName>
    </recommendedName>
</protein>
<reference evidence="1 2" key="1">
    <citation type="submission" date="2020-08" db="EMBL/GenBank/DDBJ databases">
        <title>Genomic Encyclopedia of Type Strains, Phase IV (KMG-IV): sequencing the most valuable type-strain genomes for metagenomic binning, comparative biology and taxonomic classification.</title>
        <authorList>
            <person name="Goeker M."/>
        </authorList>
    </citation>
    <scope>NUCLEOTIDE SEQUENCE [LARGE SCALE GENOMIC DNA]</scope>
    <source>
        <strain evidence="1 2">DSM 27939</strain>
    </source>
</reference>
<dbReference type="Proteomes" id="UP000552709">
    <property type="component" value="Unassembled WGS sequence"/>
</dbReference>
<evidence type="ECO:0000313" key="2">
    <source>
        <dbReference type="Proteomes" id="UP000552709"/>
    </source>
</evidence>